<comment type="caution">
    <text evidence="1">The sequence shown here is derived from an EMBL/GenBank/DDBJ whole genome shotgun (WGS) entry which is preliminary data.</text>
</comment>
<dbReference type="SUPFAM" id="SSF53756">
    <property type="entry name" value="UDP-Glycosyltransferase/glycogen phosphorylase"/>
    <property type="match status" value="1"/>
</dbReference>
<dbReference type="AlphaFoldDB" id="A0A2A9E044"/>
<keyword evidence="2" id="KW-1185">Reference proteome</keyword>
<gene>
    <name evidence="1" type="ORF">ATJ78_2990</name>
</gene>
<sequence length="448" mass="48692">MSTGTRRMLVIADSDSYLKWGAAFAEQRDASWSAALVLLKSPVLPSARQLDAALAGTRFTRGDTRSIDLDDLTALIETERPHVVLLALRGPLVRVVAPLIAELPGRPVIVSGLPGLTIPAEPKAIVYREQCDMIVLHSRREVREFSANAASLGIEMRFALATLPFLEAREQRARTDARSIVFAVQAKVPAAREERVQLLQILSTAARAHTGKRVVVKTRARRGEAQTHLEQYDLAALLDTPDVVDAIGGVPDNLVVSDGPMAEHLSRAAALVTVSSTAALEAIAAGVPVLLLDDFGIGPRQINTVFVGSDLFGNASDLARGAWRHPDSAWLDDNYFHPAHATTVDDRLDELVRRNAARPLPFPERRFNLTGGTLRRAFERKRMLGHYDRSLSGTLSLVVALPARAAVRRARRLARMLRGDQQHPALFTSAAVSTSPGAHEFGDSRPVG</sequence>
<dbReference type="Pfam" id="PF20471">
    <property type="entry name" value="DUF6716"/>
    <property type="match status" value="1"/>
</dbReference>
<name>A0A2A9E044_9MICO</name>
<organism evidence="1 2">
    <name type="scientific">Paramicrobacterium agarici</name>
    <dbReference type="NCBI Taxonomy" id="630514"/>
    <lineage>
        <taxon>Bacteria</taxon>
        <taxon>Bacillati</taxon>
        <taxon>Actinomycetota</taxon>
        <taxon>Actinomycetes</taxon>
        <taxon>Micrococcales</taxon>
        <taxon>Microbacteriaceae</taxon>
        <taxon>Paramicrobacterium</taxon>
    </lineage>
</organism>
<dbReference type="EMBL" id="PDJE01000001">
    <property type="protein sequence ID" value="PFG32006.1"/>
    <property type="molecule type" value="Genomic_DNA"/>
</dbReference>
<evidence type="ECO:0000313" key="1">
    <source>
        <dbReference type="EMBL" id="PFG32006.1"/>
    </source>
</evidence>
<dbReference type="InterPro" id="IPR046561">
    <property type="entry name" value="DUF6716"/>
</dbReference>
<accession>A0A2A9E044</accession>
<proteinExistence type="predicted"/>
<evidence type="ECO:0000313" key="2">
    <source>
        <dbReference type="Proteomes" id="UP000221369"/>
    </source>
</evidence>
<dbReference type="Proteomes" id="UP000221369">
    <property type="component" value="Unassembled WGS sequence"/>
</dbReference>
<dbReference type="RefSeq" id="WP_098408946.1">
    <property type="nucleotide sequence ID" value="NZ_PDJE01000001.1"/>
</dbReference>
<protein>
    <submittedName>
        <fullName evidence="1">Uncharacterized protein</fullName>
    </submittedName>
</protein>
<reference evidence="1 2" key="1">
    <citation type="submission" date="2017-10" db="EMBL/GenBank/DDBJ databases">
        <title>Sequencing the genomes of 1000 actinobacteria strains.</title>
        <authorList>
            <person name="Klenk H.-P."/>
        </authorList>
    </citation>
    <scope>NUCLEOTIDE SEQUENCE [LARGE SCALE GENOMIC DNA]</scope>
    <source>
        <strain evidence="1 2">DSM 21798</strain>
    </source>
</reference>